<keyword evidence="2" id="KW-1185">Reference proteome</keyword>
<evidence type="ECO:0000313" key="1">
    <source>
        <dbReference type="EMBL" id="RAR07612.1"/>
    </source>
</evidence>
<accession>A0A364MZ11</accession>
<organism evidence="1 2">
    <name type="scientific">Stemphylium lycopersici</name>
    <name type="common">Tomato gray leaf spot disease fungus</name>
    <name type="synonym">Thyrospora lycopersici</name>
    <dbReference type="NCBI Taxonomy" id="183478"/>
    <lineage>
        <taxon>Eukaryota</taxon>
        <taxon>Fungi</taxon>
        <taxon>Dikarya</taxon>
        <taxon>Ascomycota</taxon>
        <taxon>Pezizomycotina</taxon>
        <taxon>Dothideomycetes</taxon>
        <taxon>Pleosporomycetidae</taxon>
        <taxon>Pleosporales</taxon>
        <taxon>Pleosporineae</taxon>
        <taxon>Pleosporaceae</taxon>
        <taxon>Stemphylium</taxon>
    </lineage>
</organism>
<protein>
    <submittedName>
        <fullName evidence="1">Uncharacterized protein</fullName>
    </submittedName>
</protein>
<reference evidence="2" key="1">
    <citation type="submission" date="2018-05" db="EMBL/GenBank/DDBJ databases">
        <title>Draft genome sequence of Stemphylium lycopersici strain CIDEFI 213.</title>
        <authorList>
            <person name="Medina R."/>
            <person name="Franco M.E.E."/>
            <person name="Lucentini C.G."/>
            <person name="Saparrat M.C.N."/>
            <person name="Balatti P.A."/>
        </authorList>
    </citation>
    <scope>NUCLEOTIDE SEQUENCE [LARGE SCALE GENOMIC DNA]</scope>
    <source>
        <strain evidence="2">CIDEFI 213</strain>
    </source>
</reference>
<evidence type="ECO:0000313" key="2">
    <source>
        <dbReference type="Proteomes" id="UP000249619"/>
    </source>
</evidence>
<dbReference type="Proteomes" id="UP000249619">
    <property type="component" value="Unassembled WGS sequence"/>
</dbReference>
<gene>
    <name evidence="1" type="ORF">DDE83_006416</name>
</gene>
<proteinExistence type="predicted"/>
<dbReference type="AlphaFoldDB" id="A0A364MZ11"/>
<name>A0A364MZ11_STELY</name>
<sequence>MPPPTLFEEATGFTIEAELIEYIENNVHLPTQLLKSNGDYTSTGDERAPTDEETWAILYLDSPNINPPWRATTEYFFL</sequence>
<dbReference type="EMBL" id="QGDH01000098">
    <property type="protein sequence ID" value="RAR07612.1"/>
    <property type="molecule type" value="Genomic_DNA"/>
</dbReference>
<comment type="caution">
    <text evidence="1">The sequence shown here is derived from an EMBL/GenBank/DDBJ whole genome shotgun (WGS) entry which is preliminary data.</text>
</comment>